<evidence type="ECO:0000256" key="1">
    <source>
        <dbReference type="ARBA" id="ARBA00022692"/>
    </source>
</evidence>
<organism evidence="8 9">
    <name type="scientific">Arachis hypogaea</name>
    <name type="common">Peanut</name>
    <dbReference type="NCBI Taxonomy" id="3818"/>
    <lineage>
        <taxon>Eukaryota</taxon>
        <taxon>Viridiplantae</taxon>
        <taxon>Streptophyta</taxon>
        <taxon>Embryophyta</taxon>
        <taxon>Tracheophyta</taxon>
        <taxon>Spermatophyta</taxon>
        <taxon>Magnoliopsida</taxon>
        <taxon>eudicotyledons</taxon>
        <taxon>Gunneridae</taxon>
        <taxon>Pentapetalae</taxon>
        <taxon>rosids</taxon>
        <taxon>fabids</taxon>
        <taxon>Fabales</taxon>
        <taxon>Fabaceae</taxon>
        <taxon>Papilionoideae</taxon>
        <taxon>50 kb inversion clade</taxon>
        <taxon>dalbergioids sensu lato</taxon>
        <taxon>Dalbergieae</taxon>
        <taxon>Pterocarpus clade</taxon>
        <taxon>Arachis</taxon>
    </lineage>
</organism>
<feature type="transmembrane region" description="Helical" evidence="6">
    <location>
        <begin position="45"/>
        <end position="63"/>
    </location>
</feature>
<evidence type="ECO:0000256" key="2">
    <source>
        <dbReference type="ARBA" id="ARBA00022824"/>
    </source>
</evidence>
<keyword evidence="2 6" id="KW-0256">Endoplasmic reticulum</keyword>
<keyword evidence="1 6" id="KW-0812">Transmembrane</keyword>
<comment type="function">
    <text evidence="6">Required for the assembly of the V0 complex of the vacuolar ATPase (V-ATPase) in the endoplasmic reticulum.</text>
</comment>
<dbReference type="GO" id="GO:0033116">
    <property type="term" value="C:endoplasmic reticulum-Golgi intermediate compartment membrane"/>
    <property type="evidence" value="ECO:0007669"/>
    <property type="project" value="UniProtKB-SubCell"/>
</dbReference>
<keyword evidence="9" id="KW-1185">Reference proteome</keyword>
<reference evidence="8 9" key="1">
    <citation type="submission" date="2019-01" db="EMBL/GenBank/DDBJ databases">
        <title>Sequencing of cultivated peanut Arachis hypogaea provides insights into genome evolution and oil improvement.</title>
        <authorList>
            <person name="Chen X."/>
        </authorList>
    </citation>
    <scope>NUCLEOTIDE SEQUENCE [LARGE SCALE GENOMIC DNA]</scope>
    <source>
        <strain evidence="9">cv. Fuhuasheng</strain>
        <tissue evidence="8">Leaves</tissue>
    </source>
</reference>
<protein>
    <recommendedName>
        <fullName evidence="6">Vacuolar ATPase assembly integral membrane protein VMA21 homolog</fullName>
    </recommendedName>
</protein>
<feature type="transmembrane region" description="Helical" evidence="6">
    <location>
        <begin position="75"/>
        <end position="101"/>
    </location>
</feature>
<name>A0A445EDB5_ARAHY</name>
<proteinExistence type="inferred from homology"/>
<evidence type="ECO:0000256" key="6">
    <source>
        <dbReference type="HAMAP-Rule" id="MF_03058"/>
    </source>
</evidence>
<evidence type="ECO:0000256" key="5">
    <source>
        <dbReference type="ARBA" id="ARBA00023329"/>
    </source>
</evidence>
<comment type="similarity">
    <text evidence="6">Belongs to the VMA21 family.</text>
</comment>
<dbReference type="GO" id="GO:0070072">
    <property type="term" value="P:vacuolar proton-transporting V-type ATPase complex assembly"/>
    <property type="evidence" value="ECO:0007669"/>
    <property type="project" value="UniProtKB-UniRule"/>
</dbReference>
<evidence type="ECO:0000256" key="3">
    <source>
        <dbReference type="ARBA" id="ARBA00022989"/>
    </source>
</evidence>
<dbReference type="EMBL" id="SDMP01000002">
    <property type="protein sequence ID" value="RYR73502.1"/>
    <property type="molecule type" value="Genomic_DNA"/>
</dbReference>
<evidence type="ECO:0000313" key="9">
    <source>
        <dbReference type="Proteomes" id="UP000289738"/>
    </source>
</evidence>
<dbReference type="HAMAP" id="MF_03058">
    <property type="entry name" value="VMA21"/>
    <property type="match status" value="1"/>
</dbReference>
<dbReference type="STRING" id="3818.A0A445EDB5"/>
<dbReference type="GO" id="GO:0005789">
    <property type="term" value="C:endoplasmic reticulum membrane"/>
    <property type="evidence" value="ECO:0007669"/>
    <property type="project" value="UniProtKB-SubCell"/>
</dbReference>
<dbReference type="Proteomes" id="UP000289738">
    <property type="component" value="Chromosome A02"/>
</dbReference>
<keyword evidence="3 6" id="KW-1133">Transmembrane helix</keyword>
<dbReference type="AlphaFoldDB" id="A0A445EDB5"/>
<evidence type="ECO:0000256" key="7">
    <source>
        <dbReference type="SAM" id="MobiDB-lite"/>
    </source>
</evidence>
<comment type="caution">
    <text evidence="8">The sequence shown here is derived from an EMBL/GenBank/DDBJ whole genome shotgun (WGS) entry which is preliminary data.</text>
</comment>
<keyword evidence="5 6" id="KW-0968">Cytoplasmic vesicle</keyword>
<dbReference type="InterPro" id="IPR019013">
    <property type="entry name" value="Vma21"/>
</dbReference>
<gene>
    <name evidence="8" type="ORF">Ahy_A02g007871</name>
</gene>
<dbReference type="PANTHER" id="PTHR31792:SF3">
    <property type="entry name" value="VACUOLAR ATPASE ASSEMBLY INTEGRAL MEMBRANE PROTEIN VMA21"/>
    <property type="match status" value="1"/>
</dbReference>
<feature type="compositionally biased region" description="Polar residues" evidence="7">
    <location>
        <begin position="125"/>
        <end position="136"/>
    </location>
</feature>
<comment type="subcellular location">
    <subcellularLocation>
        <location evidence="6">Endoplasmic reticulum membrane</location>
        <topology evidence="6">Multi-pass membrane protein</topology>
    </subcellularLocation>
    <subcellularLocation>
        <location evidence="6">Endoplasmic reticulum-Golgi intermediate compartment membrane</location>
        <topology evidence="6">Multi-pass membrane protein</topology>
    </subcellularLocation>
    <subcellularLocation>
        <location evidence="6">Cytoplasmic vesicle</location>
        <location evidence="6">COPII-coated vesicle membrane</location>
        <topology evidence="6">Multi-pass membrane protein</topology>
    </subcellularLocation>
</comment>
<feature type="region of interest" description="Disordered" evidence="7">
    <location>
        <begin position="108"/>
        <end position="142"/>
    </location>
</feature>
<sequence length="142" mass="15461">MTCSSASSFPPDLLAISCVVRGSNLLQHERPASGPKATMSVIQKFFIASMFMWVVPVAILYGFNNNLFPGADNLSPYSVTLVSGFLAVISVNVVIAFYIYLAMKEPAEKHEPDPKFLAEAKASMKQPTTNAPQSSESQKKEQ</sequence>
<accession>A0A445EDB5</accession>
<dbReference type="Pfam" id="PF09446">
    <property type="entry name" value="VMA21"/>
    <property type="match status" value="1"/>
</dbReference>
<evidence type="ECO:0000313" key="8">
    <source>
        <dbReference type="EMBL" id="RYR73502.1"/>
    </source>
</evidence>
<keyword evidence="4 6" id="KW-0472">Membrane</keyword>
<evidence type="ECO:0000256" key="4">
    <source>
        <dbReference type="ARBA" id="ARBA00023136"/>
    </source>
</evidence>
<dbReference type="GO" id="GO:0012507">
    <property type="term" value="C:ER to Golgi transport vesicle membrane"/>
    <property type="evidence" value="ECO:0007669"/>
    <property type="project" value="UniProtKB-SubCell"/>
</dbReference>
<dbReference type="PANTHER" id="PTHR31792">
    <property type="entry name" value="VACUOLAR ATPASE ASSEMBLY INTEGRAL MEMBRANE PROTEIN VMA21"/>
    <property type="match status" value="1"/>
</dbReference>
<feature type="compositionally biased region" description="Basic and acidic residues" evidence="7">
    <location>
        <begin position="108"/>
        <end position="118"/>
    </location>
</feature>